<sequence length="214" mass="22487">MTELAASVLADRTWLREDLRRAAGLYGEAGDRVLGTIRWYSASSMLVAPALESLVHTGTATDPALEAVMLDVHHDGRILDARSVRPFDGDVPQLAQAFSGALGAAVEAIADVSGATPRSLWAIAADSIGNRLLWAGARLGAAEDAMRLAGELGDGIAATGAPLPRPLFTEAGGTPVVRRTSCCLIYEIPGGQKCASCPKQTPEERTRRLRSLLG</sequence>
<keyword evidence="3" id="KW-1185">Reference proteome</keyword>
<dbReference type="EMBL" id="JACHWU010000003">
    <property type="protein sequence ID" value="MBB3052150.1"/>
    <property type="molecule type" value="Genomic_DNA"/>
</dbReference>
<protein>
    <submittedName>
        <fullName evidence="2">Ferric iron reductase protein FhuF</fullName>
    </submittedName>
</protein>
<comment type="caution">
    <text evidence="2">The sequence shown here is derived from an EMBL/GenBank/DDBJ whole genome shotgun (WGS) entry which is preliminary data.</text>
</comment>
<evidence type="ECO:0000313" key="3">
    <source>
        <dbReference type="Proteomes" id="UP000550714"/>
    </source>
</evidence>
<reference evidence="2 3" key="1">
    <citation type="submission" date="2020-08" db="EMBL/GenBank/DDBJ databases">
        <title>Genomic Encyclopedia of Type Strains, Phase III (KMG-III): the genomes of soil and plant-associated and newly described type strains.</title>
        <authorList>
            <person name="Whitman W."/>
        </authorList>
    </citation>
    <scope>NUCLEOTIDE SEQUENCE [LARGE SCALE GENOMIC DNA]</scope>
    <source>
        <strain evidence="2 3">CECT 8577</strain>
    </source>
</reference>
<evidence type="ECO:0000259" key="1">
    <source>
        <dbReference type="Pfam" id="PF11575"/>
    </source>
</evidence>
<dbReference type="AlphaFoldDB" id="A0A839S554"/>
<name>A0A839S554_9PSEU</name>
<accession>A0A839S554</accession>
<proteinExistence type="predicted"/>
<evidence type="ECO:0000313" key="2">
    <source>
        <dbReference type="EMBL" id="MBB3052150.1"/>
    </source>
</evidence>
<dbReference type="GO" id="GO:0051537">
    <property type="term" value="F:2 iron, 2 sulfur cluster binding"/>
    <property type="evidence" value="ECO:0007669"/>
    <property type="project" value="InterPro"/>
</dbReference>
<dbReference type="InterPro" id="IPR024726">
    <property type="entry name" value="FhuF_C"/>
</dbReference>
<feature type="domain" description="Ferric siderophore reductase C-terminal" evidence="1">
    <location>
        <begin position="179"/>
        <end position="199"/>
    </location>
</feature>
<dbReference type="Pfam" id="PF11575">
    <property type="entry name" value="FhuF_C"/>
    <property type="match status" value="1"/>
</dbReference>
<dbReference type="RefSeq" id="WP_183655507.1">
    <property type="nucleotide sequence ID" value="NZ_JACHWU010000003.1"/>
</dbReference>
<gene>
    <name evidence="2" type="ORF">FHS23_003179</name>
</gene>
<dbReference type="Proteomes" id="UP000550714">
    <property type="component" value="Unassembled WGS sequence"/>
</dbReference>
<organism evidence="2 3">
    <name type="scientific">Prauserella isguenensis</name>
    <dbReference type="NCBI Taxonomy" id="1470180"/>
    <lineage>
        <taxon>Bacteria</taxon>
        <taxon>Bacillati</taxon>
        <taxon>Actinomycetota</taxon>
        <taxon>Actinomycetes</taxon>
        <taxon>Pseudonocardiales</taxon>
        <taxon>Pseudonocardiaceae</taxon>
        <taxon>Prauserella</taxon>
    </lineage>
</organism>